<dbReference type="AlphaFoldDB" id="A0AAN9BV21"/>
<accession>A0AAN9BV21</accession>
<dbReference type="Gene3D" id="3.60.10.10">
    <property type="entry name" value="Endonuclease/exonuclease/phosphatase"/>
    <property type="match status" value="1"/>
</dbReference>
<dbReference type="InterPro" id="IPR052560">
    <property type="entry name" value="RdDP_mobile_element"/>
</dbReference>
<evidence type="ECO:0000313" key="4">
    <source>
        <dbReference type="Proteomes" id="UP001374579"/>
    </source>
</evidence>
<dbReference type="InterPro" id="IPR036691">
    <property type="entry name" value="Endo/exonu/phosph_ase_sf"/>
</dbReference>
<evidence type="ECO:0000259" key="2">
    <source>
        <dbReference type="Pfam" id="PF14529"/>
    </source>
</evidence>
<protein>
    <recommendedName>
        <fullName evidence="2">Endonuclease/exonuclease/phosphatase domain-containing protein</fullName>
    </recommendedName>
</protein>
<dbReference type="PANTHER" id="PTHR36688">
    <property type="entry name" value="ENDO/EXONUCLEASE/PHOSPHATASE DOMAIN-CONTAINING PROTEIN"/>
    <property type="match status" value="1"/>
</dbReference>
<evidence type="ECO:0000256" key="1">
    <source>
        <dbReference type="SAM" id="MobiDB-lite"/>
    </source>
</evidence>
<organism evidence="3 4">
    <name type="scientific">Littorina saxatilis</name>
    <dbReference type="NCBI Taxonomy" id="31220"/>
    <lineage>
        <taxon>Eukaryota</taxon>
        <taxon>Metazoa</taxon>
        <taxon>Spiralia</taxon>
        <taxon>Lophotrochozoa</taxon>
        <taxon>Mollusca</taxon>
        <taxon>Gastropoda</taxon>
        <taxon>Caenogastropoda</taxon>
        <taxon>Littorinimorpha</taxon>
        <taxon>Littorinoidea</taxon>
        <taxon>Littorinidae</taxon>
        <taxon>Littorina</taxon>
    </lineage>
</organism>
<dbReference type="GO" id="GO:0003824">
    <property type="term" value="F:catalytic activity"/>
    <property type="evidence" value="ECO:0007669"/>
    <property type="project" value="InterPro"/>
</dbReference>
<feature type="domain" description="Endonuclease/exonuclease/phosphatase" evidence="2">
    <location>
        <begin position="165"/>
        <end position="263"/>
    </location>
</feature>
<comment type="caution">
    <text evidence="3">The sequence shown here is derived from an EMBL/GenBank/DDBJ whole genome shotgun (WGS) entry which is preliminary data.</text>
</comment>
<feature type="compositionally biased region" description="Basic residues" evidence="1">
    <location>
        <begin position="50"/>
        <end position="59"/>
    </location>
</feature>
<proteinExistence type="predicted"/>
<reference evidence="3 4" key="1">
    <citation type="submission" date="2024-02" db="EMBL/GenBank/DDBJ databases">
        <title>Chromosome-scale genome assembly of the rough periwinkle Littorina saxatilis.</title>
        <authorList>
            <person name="De Jode A."/>
            <person name="Faria R."/>
            <person name="Formenti G."/>
            <person name="Sims Y."/>
            <person name="Smith T.P."/>
            <person name="Tracey A."/>
            <person name="Wood J.M.D."/>
            <person name="Zagrodzka Z.B."/>
            <person name="Johannesson K."/>
            <person name="Butlin R.K."/>
            <person name="Leder E.H."/>
        </authorList>
    </citation>
    <scope>NUCLEOTIDE SEQUENCE [LARGE SCALE GENOMIC DNA]</scope>
    <source>
        <strain evidence="3">Snail1</strain>
        <tissue evidence="3">Muscle</tissue>
    </source>
</reference>
<name>A0AAN9BV21_9CAEN</name>
<dbReference type="EMBL" id="JBAMIC010000002">
    <property type="protein sequence ID" value="KAK7111913.1"/>
    <property type="molecule type" value="Genomic_DNA"/>
</dbReference>
<keyword evidence="4" id="KW-1185">Reference proteome</keyword>
<dbReference type="Pfam" id="PF14529">
    <property type="entry name" value="Exo_endo_phos_2"/>
    <property type="match status" value="1"/>
</dbReference>
<dbReference type="SUPFAM" id="SSF56219">
    <property type="entry name" value="DNase I-like"/>
    <property type="match status" value="1"/>
</dbReference>
<feature type="region of interest" description="Disordered" evidence="1">
    <location>
        <begin position="22"/>
        <end position="65"/>
    </location>
</feature>
<dbReference type="InterPro" id="IPR005135">
    <property type="entry name" value="Endo/exonuclease/phosphatase"/>
</dbReference>
<feature type="compositionally biased region" description="Polar residues" evidence="1">
    <location>
        <begin position="281"/>
        <end position="295"/>
    </location>
</feature>
<sequence length="311" mass="35032">MKLGDRTDHRYGARPVRIHQAGAAPGSAPQRSPPPATGGPFILSCGARGQRSKATGRKNSKPEVNPSINIMHWNAEGVSNKKEELEHFLHENSINICCLQETHLQEGKPFKIRGYQVFRSDRQGRKKGGVMTLVRNNMNARETNRFMEEAEYIEVKITTNDTTLNIVNYYCPNDKMLSLDSIQVPESGFLITGDFNSQSQSWGYNTLDKRGEDIETWQDDHHLILVNDPTDPPTFYSRRWHSTTTPDLALCTDDIHKNITRKVEHQLGMVEVTIAQCSLPSAETQHPGSPSMQDGTTRRRNGASLVYVQMN</sequence>
<evidence type="ECO:0000313" key="3">
    <source>
        <dbReference type="EMBL" id="KAK7111913.1"/>
    </source>
</evidence>
<dbReference type="Proteomes" id="UP001374579">
    <property type="component" value="Unassembled WGS sequence"/>
</dbReference>
<feature type="region of interest" description="Disordered" evidence="1">
    <location>
        <begin position="281"/>
        <end position="300"/>
    </location>
</feature>
<dbReference type="PANTHER" id="PTHR36688:SF2">
    <property type="entry name" value="ENDONUCLEASE_EXONUCLEASE_PHOSPHATASE DOMAIN-CONTAINING PROTEIN"/>
    <property type="match status" value="1"/>
</dbReference>
<gene>
    <name evidence="3" type="ORF">V1264_011463</name>
</gene>